<dbReference type="InterPro" id="IPR008758">
    <property type="entry name" value="Peptidase_S28"/>
</dbReference>
<dbReference type="PANTHER" id="PTHR11010:SF117">
    <property type="entry name" value="SERINE PROTEASE 16"/>
    <property type="match status" value="1"/>
</dbReference>
<protein>
    <recommendedName>
        <fullName evidence="9">Serine protease K12H4.7</fullName>
    </recommendedName>
</protein>
<reference evidence="7 8" key="1">
    <citation type="journal article" date="2017" name="Gigascience">
        <title>Genome sequence of the small brown planthopper, Laodelphax striatellus.</title>
        <authorList>
            <person name="Zhu J."/>
            <person name="Jiang F."/>
            <person name="Wang X."/>
            <person name="Yang P."/>
            <person name="Bao Y."/>
            <person name="Zhao W."/>
            <person name="Wang W."/>
            <person name="Lu H."/>
            <person name="Wang Q."/>
            <person name="Cui N."/>
            <person name="Li J."/>
            <person name="Chen X."/>
            <person name="Luo L."/>
            <person name="Yu J."/>
            <person name="Kang L."/>
            <person name="Cui F."/>
        </authorList>
    </citation>
    <scope>NUCLEOTIDE SEQUENCE [LARGE SCALE GENOMIC DNA]</scope>
    <source>
        <strain evidence="7">Lst14</strain>
    </source>
</reference>
<keyword evidence="4" id="KW-0378">Hydrolase</keyword>
<organism evidence="7 8">
    <name type="scientific">Laodelphax striatellus</name>
    <name type="common">Small brown planthopper</name>
    <name type="synonym">Delphax striatella</name>
    <dbReference type="NCBI Taxonomy" id="195883"/>
    <lineage>
        <taxon>Eukaryota</taxon>
        <taxon>Metazoa</taxon>
        <taxon>Ecdysozoa</taxon>
        <taxon>Arthropoda</taxon>
        <taxon>Hexapoda</taxon>
        <taxon>Insecta</taxon>
        <taxon>Pterygota</taxon>
        <taxon>Neoptera</taxon>
        <taxon>Paraneoptera</taxon>
        <taxon>Hemiptera</taxon>
        <taxon>Auchenorrhyncha</taxon>
        <taxon>Fulgoroidea</taxon>
        <taxon>Delphacidae</taxon>
        <taxon>Criomorphinae</taxon>
        <taxon>Laodelphax</taxon>
    </lineage>
</organism>
<evidence type="ECO:0000256" key="1">
    <source>
        <dbReference type="ARBA" id="ARBA00011079"/>
    </source>
</evidence>
<keyword evidence="2" id="KW-0645">Protease</keyword>
<dbReference type="GO" id="GO:0070008">
    <property type="term" value="F:serine-type exopeptidase activity"/>
    <property type="evidence" value="ECO:0007669"/>
    <property type="project" value="InterPro"/>
</dbReference>
<evidence type="ECO:0000256" key="5">
    <source>
        <dbReference type="ARBA" id="ARBA00023180"/>
    </source>
</evidence>
<dbReference type="Gene3D" id="3.40.50.1820">
    <property type="entry name" value="alpha/beta hydrolase"/>
    <property type="match status" value="2"/>
</dbReference>
<dbReference type="AlphaFoldDB" id="A0A482WNN6"/>
<proteinExistence type="inferred from homology"/>
<accession>A0A482WNN6</accession>
<feature type="signal peptide" evidence="6">
    <location>
        <begin position="1"/>
        <end position="21"/>
    </location>
</feature>
<feature type="chain" id="PRO_5019737095" description="Serine protease K12H4.7" evidence="6">
    <location>
        <begin position="22"/>
        <end position="559"/>
    </location>
</feature>
<dbReference type="EMBL" id="QKKF02029485">
    <property type="protein sequence ID" value="RZF35177.1"/>
    <property type="molecule type" value="Genomic_DNA"/>
</dbReference>
<evidence type="ECO:0000256" key="3">
    <source>
        <dbReference type="ARBA" id="ARBA00022729"/>
    </source>
</evidence>
<dbReference type="InterPro" id="IPR029058">
    <property type="entry name" value="AB_hydrolase_fold"/>
</dbReference>
<dbReference type="OrthoDB" id="1735038at2759"/>
<evidence type="ECO:0000256" key="4">
    <source>
        <dbReference type="ARBA" id="ARBA00022801"/>
    </source>
</evidence>
<dbReference type="SUPFAM" id="SSF53474">
    <property type="entry name" value="alpha/beta-Hydrolases"/>
    <property type="match status" value="1"/>
</dbReference>
<gene>
    <name evidence="7" type="ORF">LSTR_LSTR012382</name>
</gene>
<evidence type="ECO:0000313" key="7">
    <source>
        <dbReference type="EMBL" id="RZF35177.1"/>
    </source>
</evidence>
<evidence type="ECO:0000313" key="8">
    <source>
        <dbReference type="Proteomes" id="UP000291343"/>
    </source>
</evidence>
<keyword evidence="5" id="KW-0325">Glycoprotein</keyword>
<comment type="similarity">
    <text evidence="1">Belongs to the peptidase S28 family.</text>
</comment>
<dbReference type="Proteomes" id="UP000291343">
    <property type="component" value="Unassembled WGS sequence"/>
</dbReference>
<evidence type="ECO:0008006" key="9">
    <source>
        <dbReference type="Google" id="ProtNLM"/>
    </source>
</evidence>
<sequence length="559" mass="63651">MKIISLSLVVLVSVQLQEILAVFIPRTREREAPEPMIPAGDGPKAHWFNQKLDHFDQSNNKTWKQRYYYNDDYYKVQRPAYDQLPMFLMIGGEAGIQGGWVNGGFWWEVGRDYRALFIYVEHRFYGKSQPTDDMSDENLKYLSSKQALADLDYFIDGMKKKFKMTDKNKVVVFGGSYSGALAAWVRLKYPEQVFIAHASSAPVEAIVDFTGYNKVSYQSLAAWDPQCASTVQSVAEKQAEWMQTDEGLEKLSQTFGTCLKLTTSEPLNVQSFFQFQVAVIGNIIQYNGTGDAQNIPDICNAVADANVTMMLSKVCRIGTSSQRPNQSISHLHRESSTTVPATPKTFPTFATQWLTRPMTMMLSQSLPNRYLKSTAKSKYQATCTGSRYTANVASEKNVTFNEKEGSRQWLWQTCSEFGFFMSADDEDNLFAKTLPLSYYLTECKDVFGDTFTPEYIQQQVDATNEYYGGKDYKESQTLFTQGSIDQWHDRGITESNDQQGYEAVYIDNASHCQDQNGKSDSDPPGLTEGRKKMREILQGWITSLNFQQYIEQQQQQQNQ</sequence>
<comment type="caution">
    <text evidence="7">The sequence shown here is derived from an EMBL/GenBank/DDBJ whole genome shotgun (WGS) entry which is preliminary data.</text>
</comment>
<evidence type="ECO:0000256" key="2">
    <source>
        <dbReference type="ARBA" id="ARBA00022670"/>
    </source>
</evidence>
<dbReference type="SMR" id="A0A482WNN6"/>
<dbReference type="PANTHER" id="PTHR11010">
    <property type="entry name" value="PROTEASE S28 PRO-X CARBOXYPEPTIDASE-RELATED"/>
    <property type="match status" value="1"/>
</dbReference>
<dbReference type="Pfam" id="PF05577">
    <property type="entry name" value="Peptidase_S28"/>
    <property type="match status" value="2"/>
</dbReference>
<dbReference type="GO" id="GO:0006508">
    <property type="term" value="P:proteolysis"/>
    <property type="evidence" value="ECO:0007669"/>
    <property type="project" value="UniProtKB-KW"/>
</dbReference>
<dbReference type="GO" id="GO:0008239">
    <property type="term" value="F:dipeptidyl-peptidase activity"/>
    <property type="evidence" value="ECO:0007669"/>
    <property type="project" value="TreeGrafter"/>
</dbReference>
<keyword evidence="8" id="KW-1185">Reference proteome</keyword>
<name>A0A482WNN6_LAOST</name>
<dbReference type="InParanoid" id="A0A482WNN6"/>
<keyword evidence="3 6" id="KW-0732">Signal</keyword>
<evidence type="ECO:0000256" key="6">
    <source>
        <dbReference type="SAM" id="SignalP"/>
    </source>
</evidence>